<name>A0A7W9BNZ6_9RHOB</name>
<dbReference type="CDD" id="cd03801">
    <property type="entry name" value="GT4_PimA-like"/>
    <property type="match status" value="1"/>
</dbReference>
<protein>
    <submittedName>
        <fullName evidence="2">Glycosyltransferase involved in cell wall biosynthesis</fullName>
    </submittedName>
</protein>
<dbReference type="InterPro" id="IPR001296">
    <property type="entry name" value="Glyco_trans_1"/>
</dbReference>
<dbReference type="PANTHER" id="PTHR45947">
    <property type="entry name" value="SULFOQUINOVOSYL TRANSFERASE SQD2"/>
    <property type="match status" value="1"/>
</dbReference>
<proteinExistence type="predicted"/>
<dbReference type="AlphaFoldDB" id="A0A7W9BNZ6"/>
<feature type="domain" description="Glycosyl transferase family 1" evidence="1">
    <location>
        <begin position="231"/>
        <end position="369"/>
    </location>
</feature>
<comment type="caution">
    <text evidence="2">The sequence shown here is derived from an EMBL/GenBank/DDBJ whole genome shotgun (WGS) entry which is preliminary data.</text>
</comment>
<gene>
    <name evidence="2" type="ORF">FHS72_003563</name>
</gene>
<keyword evidence="2" id="KW-0808">Transferase</keyword>
<dbReference type="SUPFAM" id="SSF53756">
    <property type="entry name" value="UDP-Glycosyltransferase/glycogen phosphorylase"/>
    <property type="match status" value="1"/>
</dbReference>
<dbReference type="Gene3D" id="3.40.50.2000">
    <property type="entry name" value="Glycogen Phosphorylase B"/>
    <property type="match status" value="2"/>
</dbReference>
<dbReference type="RefSeq" id="WP_183531028.1">
    <property type="nucleotide sequence ID" value="NZ_JACIJM010000016.1"/>
</dbReference>
<dbReference type="Pfam" id="PF00534">
    <property type="entry name" value="Glycos_transf_1"/>
    <property type="match status" value="1"/>
</dbReference>
<dbReference type="InterPro" id="IPR050194">
    <property type="entry name" value="Glycosyltransferase_grp1"/>
</dbReference>
<accession>A0A7W9BNZ6</accession>
<sequence length="418" mass="47058">MTHRAKVLLIAYACRPGESSERQVGWHWAHLIQRNHDVTVLTRESHRAHIEAWYAQKPKDGPRPEFIYYDLPKSIAWFKRGERGLYLYYALWSLLAVLRCRKMNKQGRWEITHFLTFGTMLWPQFGYLMNTRYLLGPVGGGERIPLSLRGAFRPAGRIKVLVRRLVQKLMVLNPIFLANLSRADRIFARTGETREMFPARYHHKTELLLETAIGPEMIPDAAPTRSNDVVHIVSVGRLITSKFNPLMLEALADFKAQFNRPFVMTIIGDGPERSRLETLRDQLGLTEVTFVGKKPSNEVFDALRDSDIYFSTTMKEGGTWAFFEAIANHLPIVCLKVNGPDMIVGDGCGVKVSPTSHAAAREGLAEGLLCLAEAPELRSTLAANALAHVEQTFTWGRVTTQIDAAYADLLATQGAAQE</sequence>
<reference evidence="2 3" key="1">
    <citation type="submission" date="2020-08" db="EMBL/GenBank/DDBJ databases">
        <title>Genomic Encyclopedia of Type Strains, Phase IV (KMG-IV): sequencing the most valuable type-strain genomes for metagenomic binning, comparative biology and taxonomic classification.</title>
        <authorList>
            <person name="Goeker M."/>
        </authorList>
    </citation>
    <scope>NUCLEOTIDE SEQUENCE [LARGE SCALE GENOMIC DNA]</scope>
    <source>
        <strain evidence="2 3">DSM 101064</strain>
    </source>
</reference>
<dbReference type="Proteomes" id="UP000535415">
    <property type="component" value="Unassembled WGS sequence"/>
</dbReference>
<evidence type="ECO:0000259" key="1">
    <source>
        <dbReference type="Pfam" id="PF00534"/>
    </source>
</evidence>
<evidence type="ECO:0000313" key="2">
    <source>
        <dbReference type="EMBL" id="MBB5723916.1"/>
    </source>
</evidence>
<dbReference type="PANTHER" id="PTHR45947:SF3">
    <property type="entry name" value="SULFOQUINOVOSYL TRANSFERASE SQD2"/>
    <property type="match status" value="1"/>
</dbReference>
<dbReference type="GO" id="GO:0016757">
    <property type="term" value="F:glycosyltransferase activity"/>
    <property type="evidence" value="ECO:0007669"/>
    <property type="project" value="InterPro"/>
</dbReference>
<evidence type="ECO:0000313" key="3">
    <source>
        <dbReference type="Proteomes" id="UP000535415"/>
    </source>
</evidence>
<organism evidence="2 3">
    <name type="scientific">Yoonia ponticola</name>
    <dbReference type="NCBI Taxonomy" id="1524255"/>
    <lineage>
        <taxon>Bacteria</taxon>
        <taxon>Pseudomonadati</taxon>
        <taxon>Pseudomonadota</taxon>
        <taxon>Alphaproteobacteria</taxon>
        <taxon>Rhodobacterales</taxon>
        <taxon>Paracoccaceae</taxon>
        <taxon>Yoonia</taxon>
    </lineage>
</organism>
<keyword evidence="3" id="KW-1185">Reference proteome</keyword>
<dbReference type="EMBL" id="JACIJM010000016">
    <property type="protein sequence ID" value="MBB5723916.1"/>
    <property type="molecule type" value="Genomic_DNA"/>
</dbReference>